<keyword evidence="2" id="KW-0813">Transport</keyword>
<dbReference type="InterPro" id="IPR036259">
    <property type="entry name" value="MFS_trans_sf"/>
</dbReference>
<dbReference type="OrthoDB" id="3865324at2"/>
<sequence length="459" mass="46799">MPRTRRDPANDTHRSDRAATPTTAEPTTGAVPIPEQEAPSAGTLRSLLRADPTLRVLAAVTALSTVGRGAFFALTALYLNQIVGLTPLTVGAALSVAGGVGVVSSFLGGALADRLSARRLLISVSVAQGLSLAAYLLITDIVSLILVASLATACQQAAGSVRSAIIGRGFSGPMRVSVRATLRTITNAGIAVGTGLAAVPLALGTAASYRVALFLAGIVYLAAAFLLVRLDSRRVDAPHSRRVRAGDGGGDGNDGARERGSSPLQDPRFLAVTVLCGVVSLHFGIFEVGVPLWLVAHTRAPDVLVAAQLVINTVVVIALQIPLSRRADSVAASGRIMLLSGIGFAVTFGLWAAAGSLDVVGVTILLVGTAVWYSLTEVMSAAAGWTLSFELADQRSIGAYQGVFGTGTALGIMVAPLLVTGTAVELGAVGWGILAIVFTAAGAGLFALTRSAAVPRRQG</sequence>
<feature type="transmembrane region" description="Helical" evidence="8">
    <location>
        <begin position="85"/>
        <end position="108"/>
    </location>
</feature>
<feature type="transmembrane region" description="Helical" evidence="8">
    <location>
        <begin position="431"/>
        <end position="449"/>
    </location>
</feature>
<dbReference type="GO" id="GO:0022857">
    <property type="term" value="F:transmembrane transporter activity"/>
    <property type="evidence" value="ECO:0007669"/>
    <property type="project" value="InterPro"/>
</dbReference>
<protein>
    <submittedName>
        <fullName evidence="10">Putative membrane transport protein</fullName>
    </submittedName>
</protein>
<keyword evidence="3" id="KW-1003">Cell membrane</keyword>
<feature type="region of interest" description="Disordered" evidence="7">
    <location>
        <begin position="240"/>
        <end position="262"/>
    </location>
</feature>
<feature type="compositionally biased region" description="Basic and acidic residues" evidence="7">
    <location>
        <begin position="1"/>
        <end position="17"/>
    </location>
</feature>
<feature type="transmembrane region" description="Helical" evidence="8">
    <location>
        <begin position="336"/>
        <end position="354"/>
    </location>
</feature>
<keyword evidence="4 8" id="KW-0812">Transmembrane</keyword>
<evidence type="ECO:0000256" key="6">
    <source>
        <dbReference type="ARBA" id="ARBA00023136"/>
    </source>
</evidence>
<feature type="region of interest" description="Disordered" evidence="7">
    <location>
        <begin position="1"/>
        <end position="39"/>
    </location>
</feature>
<evidence type="ECO:0000256" key="8">
    <source>
        <dbReference type="SAM" id="Phobius"/>
    </source>
</evidence>
<dbReference type="PROSITE" id="PS50850">
    <property type="entry name" value="MFS"/>
    <property type="match status" value="1"/>
</dbReference>
<feature type="transmembrane region" description="Helical" evidence="8">
    <location>
        <begin position="360"/>
        <end position="385"/>
    </location>
</feature>
<proteinExistence type="predicted"/>
<evidence type="ECO:0000256" key="7">
    <source>
        <dbReference type="SAM" id="MobiDB-lite"/>
    </source>
</evidence>
<dbReference type="Proteomes" id="UP000196778">
    <property type="component" value="Unassembled WGS sequence"/>
</dbReference>
<keyword evidence="6 8" id="KW-0472">Membrane</keyword>
<evidence type="ECO:0000313" key="10">
    <source>
        <dbReference type="EMBL" id="SJN27178.1"/>
    </source>
</evidence>
<feature type="transmembrane region" description="Helical" evidence="8">
    <location>
        <begin position="397"/>
        <end position="419"/>
    </location>
</feature>
<dbReference type="RefSeq" id="WP_087136673.1">
    <property type="nucleotide sequence ID" value="NZ_FUKR01000032.1"/>
</dbReference>
<evidence type="ECO:0000256" key="1">
    <source>
        <dbReference type="ARBA" id="ARBA00004651"/>
    </source>
</evidence>
<accession>A0A1R4J553</accession>
<evidence type="ECO:0000256" key="5">
    <source>
        <dbReference type="ARBA" id="ARBA00022989"/>
    </source>
</evidence>
<feature type="transmembrane region" description="Helical" evidence="8">
    <location>
        <begin position="209"/>
        <end position="228"/>
    </location>
</feature>
<reference evidence="11" key="1">
    <citation type="submission" date="2017-02" db="EMBL/GenBank/DDBJ databases">
        <authorList>
            <person name="Dridi B."/>
        </authorList>
    </citation>
    <scope>NUCLEOTIDE SEQUENCE [LARGE SCALE GENOMIC DNA]</scope>
    <source>
        <strain evidence="11">EB411</strain>
    </source>
</reference>
<dbReference type="InterPro" id="IPR011701">
    <property type="entry name" value="MFS"/>
</dbReference>
<feature type="transmembrane region" description="Helical" evidence="8">
    <location>
        <begin position="305"/>
        <end position="324"/>
    </location>
</feature>
<dbReference type="Pfam" id="PF07690">
    <property type="entry name" value="MFS_1"/>
    <property type="match status" value="1"/>
</dbReference>
<dbReference type="PANTHER" id="PTHR23517">
    <property type="entry name" value="RESISTANCE PROTEIN MDTM, PUTATIVE-RELATED-RELATED"/>
    <property type="match status" value="1"/>
</dbReference>
<comment type="subcellular location">
    <subcellularLocation>
        <location evidence="1">Cell membrane</location>
        <topology evidence="1">Multi-pass membrane protein</topology>
    </subcellularLocation>
</comment>
<dbReference type="SUPFAM" id="SSF103473">
    <property type="entry name" value="MFS general substrate transporter"/>
    <property type="match status" value="2"/>
</dbReference>
<evidence type="ECO:0000256" key="3">
    <source>
        <dbReference type="ARBA" id="ARBA00022475"/>
    </source>
</evidence>
<name>A0A1R4J553_9MICO</name>
<evidence type="ECO:0000313" key="11">
    <source>
        <dbReference type="Proteomes" id="UP000196778"/>
    </source>
</evidence>
<dbReference type="AlphaFoldDB" id="A0A1R4J553"/>
<organism evidence="10 11">
    <name type="scientific">Mycetocola reblochoni REB411</name>
    <dbReference type="NCBI Taxonomy" id="1255698"/>
    <lineage>
        <taxon>Bacteria</taxon>
        <taxon>Bacillati</taxon>
        <taxon>Actinomycetota</taxon>
        <taxon>Actinomycetes</taxon>
        <taxon>Micrococcales</taxon>
        <taxon>Microbacteriaceae</taxon>
        <taxon>Mycetocola</taxon>
    </lineage>
</organism>
<evidence type="ECO:0000256" key="2">
    <source>
        <dbReference type="ARBA" id="ARBA00022448"/>
    </source>
</evidence>
<evidence type="ECO:0000256" key="4">
    <source>
        <dbReference type="ARBA" id="ARBA00022692"/>
    </source>
</evidence>
<dbReference type="Gene3D" id="1.20.1250.20">
    <property type="entry name" value="MFS general substrate transporter like domains"/>
    <property type="match status" value="1"/>
</dbReference>
<dbReference type="GO" id="GO:0005886">
    <property type="term" value="C:plasma membrane"/>
    <property type="evidence" value="ECO:0007669"/>
    <property type="project" value="UniProtKB-SubCell"/>
</dbReference>
<feature type="transmembrane region" description="Helical" evidence="8">
    <location>
        <begin position="269"/>
        <end position="293"/>
    </location>
</feature>
<evidence type="ECO:0000259" key="9">
    <source>
        <dbReference type="PROSITE" id="PS50850"/>
    </source>
</evidence>
<feature type="transmembrane region" description="Helical" evidence="8">
    <location>
        <begin position="54"/>
        <end position="79"/>
    </location>
</feature>
<dbReference type="InterPro" id="IPR020846">
    <property type="entry name" value="MFS_dom"/>
</dbReference>
<dbReference type="PANTHER" id="PTHR23517:SF2">
    <property type="entry name" value="MULTIDRUG RESISTANCE PROTEIN MDTH"/>
    <property type="match status" value="1"/>
</dbReference>
<feature type="domain" description="Major facilitator superfamily (MFS) profile" evidence="9">
    <location>
        <begin position="1"/>
        <end position="234"/>
    </location>
</feature>
<dbReference type="EMBL" id="FUKR01000032">
    <property type="protein sequence ID" value="SJN27178.1"/>
    <property type="molecule type" value="Genomic_DNA"/>
</dbReference>
<keyword evidence="11" id="KW-1185">Reference proteome</keyword>
<keyword evidence="5 8" id="KW-1133">Transmembrane helix</keyword>
<feature type="compositionally biased region" description="Low complexity" evidence="7">
    <location>
        <begin position="18"/>
        <end position="32"/>
    </location>
</feature>
<dbReference type="InterPro" id="IPR050171">
    <property type="entry name" value="MFS_Transporters"/>
</dbReference>
<gene>
    <name evidence="10" type="ORF">FM119_05455</name>
</gene>